<dbReference type="SUPFAM" id="SSF110710">
    <property type="entry name" value="TTHA0583/YokD-like"/>
    <property type="match status" value="1"/>
</dbReference>
<dbReference type="PIRSF" id="PIRSF007510">
    <property type="entry name" value="UCP007510"/>
    <property type="match status" value="1"/>
</dbReference>
<proteinExistence type="inferred from homology"/>
<dbReference type="HAMAP" id="MF_00800">
    <property type="entry name" value="UPF0340"/>
    <property type="match status" value="1"/>
</dbReference>
<dbReference type="Pfam" id="PF04260">
    <property type="entry name" value="DUF436"/>
    <property type="match status" value="1"/>
</dbReference>
<reference evidence="2 3" key="1">
    <citation type="submission" date="2023-07" db="EMBL/GenBank/DDBJ databases">
        <title>Genomic Encyclopedia of Type Strains, Phase IV (KMG-IV): sequencing the most valuable type-strain genomes for metagenomic binning, comparative biology and taxonomic classification.</title>
        <authorList>
            <person name="Goeker M."/>
        </authorList>
    </citation>
    <scope>NUCLEOTIDE SEQUENCE [LARGE SCALE GENOMIC DNA]</scope>
    <source>
        <strain evidence="2 3">DSM 19598</strain>
    </source>
</reference>
<protein>
    <recommendedName>
        <fullName evidence="1">UPF0340 protein J2S25_002089</fullName>
    </recommendedName>
</protein>
<comment type="caution">
    <text evidence="2">The sequence shown here is derived from an EMBL/GenBank/DDBJ whole genome shotgun (WGS) entry which is preliminary data.</text>
</comment>
<dbReference type="NCBIfam" id="TIGR01440">
    <property type="entry name" value="TIGR01440 family protein"/>
    <property type="match status" value="1"/>
</dbReference>
<dbReference type="InterPro" id="IPR006340">
    <property type="entry name" value="DUF436"/>
</dbReference>
<comment type="similarity">
    <text evidence="1">Belongs to the UPF0340 family.</text>
</comment>
<gene>
    <name evidence="2" type="ORF">J2S25_002089</name>
</gene>
<dbReference type="InterPro" id="IPR028345">
    <property type="entry name" value="Antibiotic_NAT-like"/>
</dbReference>
<sequence length="190" mass="20897">MTLSIHQWEAEWNSILSDFNEQVQLKKGQILVVGCSTSEIIGQRIGTAGTDEVAAMVFKQLRNFQKQTGVQLAFQCCEHLNRAIVVERETAEQKQLDEVTVIPVRTAGGAMATYAYQNLSSPVVVEFIKADAGIDIGDTFIGMQLKHVAVPIRVQQKSLGHAHVTLAKTRPKLIGGARAVYERTSENESC</sequence>
<dbReference type="Proteomes" id="UP001242313">
    <property type="component" value="Unassembled WGS sequence"/>
</dbReference>
<accession>A0ABU0FVE7</accession>
<keyword evidence="3" id="KW-1185">Reference proteome</keyword>
<evidence type="ECO:0000313" key="3">
    <source>
        <dbReference type="Proteomes" id="UP001242313"/>
    </source>
</evidence>
<dbReference type="Gene3D" id="3.40.50.10360">
    <property type="entry name" value="Hypothetical protein TT1679"/>
    <property type="match status" value="1"/>
</dbReference>
<name>A0ABU0FVE7_9BACI</name>
<dbReference type="EMBL" id="JAUSUN010000010">
    <property type="protein sequence ID" value="MDQ0413883.1"/>
    <property type="molecule type" value="Genomic_DNA"/>
</dbReference>
<organism evidence="2 3">
    <name type="scientific">Mesobacillus stamsii</name>
    <dbReference type="NCBI Taxonomy" id="225347"/>
    <lineage>
        <taxon>Bacteria</taxon>
        <taxon>Bacillati</taxon>
        <taxon>Bacillota</taxon>
        <taxon>Bacilli</taxon>
        <taxon>Bacillales</taxon>
        <taxon>Bacillaceae</taxon>
        <taxon>Mesobacillus</taxon>
    </lineage>
</organism>
<evidence type="ECO:0000313" key="2">
    <source>
        <dbReference type="EMBL" id="MDQ0413883.1"/>
    </source>
</evidence>
<evidence type="ECO:0000256" key="1">
    <source>
        <dbReference type="HAMAP-Rule" id="MF_00800"/>
    </source>
</evidence>
<dbReference type="RefSeq" id="WP_307191817.1">
    <property type="nucleotide sequence ID" value="NZ_JAUSUN010000010.1"/>
</dbReference>